<keyword evidence="2" id="KW-1185">Reference proteome</keyword>
<gene>
    <name evidence="1" type="ORF">CMUST_14385</name>
</gene>
<dbReference type="PANTHER" id="PTHR10000">
    <property type="entry name" value="PHOSPHOSERINE PHOSPHATASE"/>
    <property type="match status" value="1"/>
</dbReference>
<dbReference type="AlphaFoldDB" id="A0A0G3H363"/>
<dbReference type="Pfam" id="PF08282">
    <property type="entry name" value="Hydrolase_3"/>
    <property type="match status" value="1"/>
</dbReference>
<organism evidence="1 2">
    <name type="scientific">Corynebacterium mustelae</name>
    <dbReference type="NCBI Taxonomy" id="571915"/>
    <lineage>
        <taxon>Bacteria</taxon>
        <taxon>Bacillati</taxon>
        <taxon>Actinomycetota</taxon>
        <taxon>Actinomycetes</taxon>
        <taxon>Mycobacteriales</taxon>
        <taxon>Corynebacteriaceae</taxon>
        <taxon>Corynebacterium</taxon>
    </lineage>
</organism>
<dbReference type="OrthoDB" id="3180855at2"/>
<dbReference type="InterPro" id="IPR000150">
    <property type="entry name" value="Cof"/>
</dbReference>
<dbReference type="KEGG" id="cmv:CMUST_14385"/>
<dbReference type="Gene3D" id="3.40.50.1000">
    <property type="entry name" value="HAD superfamily/HAD-like"/>
    <property type="match status" value="1"/>
</dbReference>
<dbReference type="InterPro" id="IPR006379">
    <property type="entry name" value="HAD-SF_hydro_IIB"/>
</dbReference>
<dbReference type="InterPro" id="IPR023214">
    <property type="entry name" value="HAD_sf"/>
</dbReference>
<proteinExistence type="predicted"/>
<dbReference type="RefSeq" id="WP_047263054.1">
    <property type="nucleotide sequence ID" value="NZ_CP011542.1"/>
</dbReference>
<dbReference type="InterPro" id="IPR036412">
    <property type="entry name" value="HAD-like_sf"/>
</dbReference>
<protein>
    <submittedName>
        <fullName evidence="1">HAD-superfamily hydrolase, subfamily IIB</fullName>
    </submittedName>
</protein>
<dbReference type="SFLD" id="SFLDG01140">
    <property type="entry name" value="C2.B:_Phosphomannomutase_and_P"/>
    <property type="match status" value="1"/>
</dbReference>
<accession>A0A0G3H363</accession>
<dbReference type="Proteomes" id="UP000035199">
    <property type="component" value="Chromosome"/>
</dbReference>
<evidence type="ECO:0000313" key="1">
    <source>
        <dbReference type="EMBL" id="AKK07170.1"/>
    </source>
</evidence>
<keyword evidence="1" id="KW-0378">Hydrolase</keyword>
<dbReference type="GO" id="GO:0016791">
    <property type="term" value="F:phosphatase activity"/>
    <property type="evidence" value="ECO:0007669"/>
    <property type="project" value="UniProtKB-ARBA"/>
</dbReference>
<dbReference type="SFLD" id="SFLDS00003">
    <property type="entry name" value="Haloacid_Dehalogenase"/>
    <property type="match status" value="1"/>
</dbReference>
<name>A0A0G3H363_9CORY</name>
<dbReference type="CDD" id="cd07516">
    <property type="entry name" value="HAD_Pase"/>
    <property type="match status" value="1"/>
</dbReference>
<dbReference type="STRING" id="571915.CMUST_14385"/>
<dbReference type="GO" id="GO:0005829">
    <property type="term" value="C:cytosol"/>
    <property type="evidence" value="ECO:0007669"/>
    <property type="project" value="TreeGrafter"/>
</dbReference>
<dbReference type="NCBIfam" id="TIGR01484">
    <property type="entry name" value="HAD-SF-IIB"/>
    <property type="match status" value="1"/>
</dbReference>
<dbReference type="GO" id="GO:0000287">
    <property type="term" value="F:magnesium ion binding"/>
    <property type="evidence" value="ECO:0007669"/>
    <property type="project" value="TreeGrafter"/>
</dbReference>
<dbReference type="EMBL" id="CP011542">
    <property type="protein sequence ID" value="AKK07170.1"/>
    <property type="molecule type" value="Genomic_DNA"/>
</dbReference>
<sequence length="272" mass="29335">MIPKLIASDVDGTFITSSERVTPRLRDVVLRATAAGSHFTLATGRPPRWLFPVLEQLPLRPICVCANGAVLYDSEADRVLHTRTLSPHVMREIVARVDEVLPVGVAVERAGQSAFDRCDELFLVSEGFVHAWESEEHGEADVDTVVSQPAIKMLLRNHTASAKEMYAAVRSVVPESIAHVTFSIGEGLLELSAPNVTKASGLEELGNILGVSAEDVIAFGDMANDIEMVRWAGTGVAMGNAIDALKQVADEVTTSNDDFGVARVLERVYGQS</sequence>
<dbReference type="SUPFAM" id="SSF56784">
    <property type="entry name" value="HAD-like"/>
    <property type="match status" value="1"/>
</dbReference>
<evidence type="ECO:0000313" key="2">
    <source>
        <dbReference type="Proteomes" id="UP000035199"/>
    </source>
</evidence>
<dbReference type="Gene3D" id="3.30.1240.10">
    <property type="match status" value="1"/>
</dbReference>
<reference evidence="2" key="2">
    <citation type="submission" date="2015-05" db="EMBL/GenBank/DDBJ databases">
        <title>Complete genome sequence of Corynebacterium mustelae DSM 45274, isolated from various tissues of a male ferret with lethal sepsis.</title>
        <authorList>
            <person name="Ruckert C."/>
            <person name="Albersmeier A."/>
            <person name="Winkler A."/>
            <person name="Tauch A."/>
        </authorList>
    </citation>
    <scope>NUCLEOTIDE SEQUENCE [LARGE SCALE GENOMIC DNA]</scope>
    <source>
        <strain evidence="2">DSM 45274</strain>
    </source>
</reference>
<dbReference type="PATRIC" id="fig|571915.4.peg.3089"/>
<reference evidence="1 2" key="1">
    <citation type="journal article" date="2015" name="Genome Announc.">
        <title>Complete Genome Sequence of the Type Strain Corynebacterium mustelae DSM 45274, Isolated from Various Tissues of a Male Ferret with Lethal Sepsis.</title>
        <authorList>
            <person name="Ruckert C."/>
            <person name="Eimer J."/>
            <person name="Winkler A."/>
            <person name="Tauch A."/>
        </authorList>
    </citation>
    <scope>NUCLEOTIDE SEQUENCE [LARGE SCALE GENOMIC DNA]</scope>
    <source>
        <strain evidence="1 2">DSM 45274</strain>
    </source>
</reference>
<dbReference type="NCBIfam" id="TIGR00099">
    <property type="entry name" value="Cof-subfamily"/>
    <property type="match status" value="1"/>
</dbReference>
<dbReference type="PANTHER" id="PTHR10000:SF8">
    <property type="entry name" value="HAD SUPERFAMILY HYDROLASE-LIKE, TYPE 3"/>
    <property type="match status" value="1"/>
</dbReference>